<organism evidence="1 2">
    <name type="scientific">Intoshia linei</name>
    <dbReference type="NCBI Taxonomy" id="1819745"/>
    <lineage>
        <taxon>Eukaryota</taxon>
        <taxon>Metazoa</taxon>
        <taxon>Spiralia</taxon>
        <taxon>Lophotrochozoa</taxon>
        <taxon>Mesozoa</taxon>
        <taxon>Orthonectida</taxon>
        <taxon>Rhopaluridae</taxon>
        <taxon>Intoshia</taxon>
    </lineage>
</organism>
<dbReference type="Proteomes" id="UP000078046">
    <property type="component" value="Unassembled WGS sequence"/>
</dbReference>
<evidence type="ECO:0000313" key="1">
    <source>
        <dbReference type="EMBL" id="OAF65394.1"/>
    </source>
</evidence>
<name>A0A177AW08_9BILA</name>
<comment type="caution">
    <text evidence="1">The sequence shown here is derived from an EMBL/GenBank/DDBJ whole genome shotgun (WGS) entry which is preliminary data.</text>
</comment>
<reference evidence="1 2" key="1">
    <citation type="submission" date="2016-04" db="EMBL/GenBank/DDBJ databases">
        <title>The genome of Intoshia linei affirms orthonectids as highly simplified spiralians.</title>
        <authorList>
            <person name="Mikhailov K.V."/>
            <person name="Slusarev G.S."/>
            <person name="Nikitin M.A."/>
            <person name="Logacheva M.D."/>
            <person name="Penin A."/>
            <person name="Aleoshin V."/>
            <person name="Panchin Y.V."/>
        </authorList>
    </citation>
    <scope>NUCLEOTIDE SEQUENCE [LARGE SCALE GENOMIC DNA]</scope>
    <source>
        <strain evidence="1">Intl2013</strain>
        <tissue evidence="1">Whole animal</tissue>
    </source>
</reference>
<accession>A0A177AW08</accession>
<protein>
    <submittedName>
        <fullName evidence="1">Uncharacterized protein</fullName>
    </submittedName>
</protein>
<keyword evidence="2" id="KW-1185">Reference proteome</keyword>
<dbReference type="EMBL" id="LWCA01001315">
    <property type="protein sequence ID" value="OAF65394.1"/>
    <property type="molecule type" value="Genomic_DNA"/>
</dbReference>
<dbReference type="AlphaFoldDB" id="A0A177AW08"/>
<gene>
    <name evidence="1" type="ORF">A3Q56_06899</name>
</gene>
<sequence length="287" mass="33822">MSGSNSIDKNIKSKFEEVYNYIETNDRDHDNITKLSDYSDTSESLQYINAVFQDSFSFNKNVCLFEDRLVQTYLKIYYENNTINYQTNKNLKTILNKTQIAEMIYIAKNELLNSWKLLLSNISFQILRNYEQEKLKKILFFKHLTIAENSFKKLLNIKDCYSNVSKSNIFTDNANFVRLKSLLLLTLDKKFSKLKLKKLDILKLLNINLLVYQKKKKQKERVNTPASEIYKMYENTCYPSDEEFFDEFVKKSSVLSSSCFNVFKDSTISDSETKLESINLSRESSIW</sequence>
<proteinExistence type="predicted"/>
<evidence type="ECO:0000313" key="2">
    <source>
        <dbReference type="Proteomes" id="UP000078046"/>
    </source>
</evidence>